<dbReference type="Pfam" id="PF19300">
    <property type="entry name" value="BPD_transp_1_N"/>
    <property type="match status" value="1"/>
</dbReference>
<feature type="transmembrane region" description="Helical" evidence="7">
    <location>
        <begin position="107"/>
        <end position="126"/>
    </location>
</feature>
<sequence>MFAWPSASPPWLALLRRLVVAAASLALVATLVFATFEWLADPAALRLGRGASPEALTALRAAMGLDLPVGTRLLEHVARAMTFDFGTSHARGAPAGQLMLQALVPTLAYALPGWLLGTAAAIAGGLAAARRRRFDRALLGLSTLVISTSSVIVVALAQHLLAHRLGWFPVLGWPLGGAGTSPLAYVVLPALVWALLQWGPDVRHYRAVFERELAAPHLDGLRARGVPERRVARHVLRAAVGPIVARIGQRLAHVVVGSVVIEELFNIPGLGALLVAAIHEADAALVQAIAVATAAVTIVGQALCDGVVWLVDPRVRRGDVT</sequence>
<dbReference type="Pfam" id="PF00528">
    <property type="entry name" value="BPD_transp_1"/>
    <property type="match status" value="1"/>
</dbReference>
<evidence type="ECO:0000313" key="9">
    <source>
        <dbReference type="EMBL" id="MBZ5710880.1"/>
    </source>
</evidence>
<evidence type="ECO:0000313" key="10">
    <source>
        <dbReference type="Proteomes" id="UP001139031"/>
    </source>
</evidence>
<dbReference type="EMBL" id="JAIRAU010000020">
    <property type="protein sequence ID" value="MBZ5710880.1"/>
    <property type="molecule type" value="Genomic_DNA"/>
</dbReference>
<accession>A0ABS7TRL5</accession>
<comment type="similarity">
    <text evidence="7">Belongs to the binding-protein-dependent transport system permease family.</text>
</comment>
<dbReference type="Gene3D" id="1.10.3720.10">
    <property type="entry name" value="MetI-like"/>
    <property type="match status" value="1"/>
</dbReference>
<comment type="caution">
    <text evidence="9">The sequence shown here is derived from an EMBL/GenBank/DDBJ whole genome shotgun (WGS) entry which is preliminary data.</text>
</comment>
<dbReference type="SUPFAM" id="SSF161098">
    <property type="entry name" value="MetI-like"/>
    <property type="match status" value="1"/>
</dbReference>
<dbReference type="InterPro" id="IPR035906">
    <property type="entry name" value="MetI-like_sf"/>
</dbReference>
<comment type="subcellular location">
    <subcellularLocation>
        <location evidence="1 7">Cell membrane</location>
        <topology evidence="1 7">Multi-pass membrane protein</topology>
    </subcellularLocation>
</comment>
<evidence type="ECO:0000256" key="2">
    <source>
        <dbReference type="ARBA" id="ARBA00022448"/>
    </source>
</evidence>
<dbReference type="RefSeq" id="WP_224192649.1">
    <property type="nucleotide sequence ID" value="NZ_JAIRAU010000020.1"/>
</dbReference>
<evidence type="ECO:0000256" key="5">
    <source>
        <dbReference type="ARBA" id="ARBA00022989"/>
    </source>
</evidence>
<evidence type="ECO:0000256" key="4">
    <source>
        <dbReference type="ARBA" id="ARBA00022692"/>
    </source>
</evidence>
<dbReference type="PROSITE" id="PS50928">
    <property type="entry name" value="ABC_TM1"/>
    <property type="match status" value="1"/>
</dbReference>
<keyword evidence="4 7" id="KW-0812">Transmembrane</keyword>
<evidence type="ECO:0000256" key="3">
    <source>
        <dbReference type="ARBA" id="ARBA00022475"/>
    </source>
</evidence>
<keyword evidence="5 7" id="KW-1133">Transmembrane helix</keyword>
<evidence type="ECO:0000256" key="7">
    <source>
        <dbReference type="RuleBase" id="RU363032"/>
    </source>
</evidence>
<dbReference type="PANTHER" id="PTHR43163">
    <property type="entry name" value="DIPEPTIDE TRANSPORT SYSTEM PERMEASE PROTEIN DPPB-RELATED"/>
    <property type="match status" value="1"/>
</dbReference>
<dbReference type="Proteomes" id="UP001139031">
    <property type="component" value="Unassembled WGS sequence"/>
</dbReference>
<keyword evidence="10" id="KW-1185">Reference proteome</keyword>
<reference evidence="9" key="1">
    <citation type="submission" date="2021-08" db="EMBL/GenBank/DDBJ databases">
        <authorList>
            <person name="Stevens D.C."/>
        </authorList>
    </citation>
    <scope>NUCLEOTIDE SEQUENCE</scope>
    <source>
        <strain evidence="9">DSM 53165</strain>
    </source>
</reference>
<keyword evidence="6 7" id="KW-0472">Membrane</keyword>
<proteinExistence type="inferred from homology"/>
<feature type="transmembrane region" description="Helical" evidence="7">
    <location>
        <begin position="173"/>
        <end position="196"/>
    </location>
</feature>
<evidence type="ECO:0000256" key="6">
    <source>
        <dbReference type="ARBA" id="ARBA00023136"/>
    </source>
</evidence>
<evidence type="ECO:0000259" key="8">
    <source>
        <dbReference type="PROSITE" id="PS50928"/>
    </source>
</evidence>
<dbReference type="PANTHER" id="PTHR43163:SF6">
    <property type="entry name" value="DIPEPTIDE TRANSPORT SYSTEM PERMEASE PROTEIN DPPB-RELATED"/>
    <property type="match status" value="1"/>
</dbReference>
<feature type="transmembrane region" description="Helical" evidence="7">
    <location>
        <begin position="138"/>
        <end position="161"/>
    </location>
</feature>
<name>A0ABS7TRL5_9BACT</name>
<protein>
    <submittedName>
        <fullName evidence="9">ABC transporter permease</fullName>
    </submittedName>
</protein>
<organism evidence="9 10">
    <name type="scientific">Nannocystis pusilla</name>
    <dbReference type="NCBI Taxonomy" id="889268"/>
    <lineage>
        <taxon>Bacteria</taxon>
        <taxon>Pseudomonadati</taxon>
        <taxon>Myxococcota</taxon>
        <taxon>Polyangia</taxon>
        <taxon>Nannocystales</taxon>
        <taxon>Nannocystaceae</taxon>
        <taxon>Nannocystis</taxon>
    </lineage>
</organism>
<gene>
    <name evidence="9" type="ORF">K7C98_16590</name>
</gene>
<feature type="domain" description="ABC transmembrane type-1" evidence="8">
    <location>
        <begin position="103"/>
        <end position="304"/>
    </location>
</feature>
<evidence type="ECO:0000256" key="1">
    <source>
        <dbReference type="ARBA" id="ARBA00004651"/>
    </source>
</evidence>
<dbReference type="InterPro" id="IPR000515">
    <property type="entry name" value="MetI-like"/>
</dbReference>
<dbReference type="InterPro" id="IPR045621">
    <property type="entry name" value="BPD_transp_1_N"/>
</dbReference>
<keyword evidence="3" id="KW-1003">Cell membrane</keyword>
<keyword evidence="2 7" id="KW-0813">Transport</keyword>